<name>A0A940SIB9_9BACI</name>
<dbReference type="GO" id="GO:0008234">
    <property type="term" value="F:cysteine-type peptidase activity"/>
    <property type="evidence" value="ECO:0007669"/>
    <property type="project" value="UniProtKB-KW"/>
</dbReference>
<reference evidence="9" key="1">
    <citation type="submission" date="2021-04" db="EMBL/GenBank/DDBJ databases">
        <title>Genome seq and assembly of Bacillus sp.</title>
        <authorList>
            <person name="Chhetri G."/>
        </authorList>
    </citation>
    <scope>NUCLEOTIDE SEQUENCE</scope>
    <source>
        <strain evidence="9">RG28</strain>
    </source>
</reference>
<evidence type="ECO:0000256" key="2">
    <source>
        <dbReference type="ARBA" id="ARBA00022670"/>
    </source>
</evidence>
<keyword evidence="2" id="KW-0645">Protease</keyword>
<protein>
    <submittedName>
        <fullName evidence="9">C40 family peptidase</fullName>
    </submittedName>
</protein>
<dbReference type="AlphaFoldDB" id="A0A940SIB9"/>
<keyword evidence="6" id="KW-0175">Coiled coil</keyword>
<dbReference type="InterPro" id="IPR057309">
    <property type="entry name" value="PcsB_CC"/>
</dbReference>
<dbReference type="SUPFAM" id="SSF90257">
    <property type="entry name" value="Myosin rod fragments"/>
    <property type="match status" value="1"/>
</dbReference>
<evidence type="ECO:0000256" key="7">
    <source>
        <dbReference type="SAM" id="SignalP"/>
    </source>
</evidence>
<dbReference type="PANTHER" id="PTHR47053">
    <property type="entry name" value="MUREIN DD-ENDOPEPTIDASE MEPH-RELATED"/>
    <property type="match status" value="1"/>
</dbReference>
<dbReference type="Pfam" id="PF24568">
    <property type="entry name" value="CC_PcsB"/>
    <property type="match status" value="1"/>
</dbReference>
<dbReference type="InterPro" id="IPR000064">
    <property type="entry name" value="NLP_P60_dom"/>
</dbReference>
<dbReference type="GO" id="GO:0006508">
    <property type="term" value="P:proteolysis"/>
    <property type="evidence" value="ECO:0007669"/>
    <property type="project" value="UniProtKB-KW"/>
</dbReference>
<sequence length="366" mass="40447">MFSKKIISLTLAGVLLASAPITSVNAASKKVETKQAEVNKYQNQLTDLSNQVKNIDNQINDTEKQISDKKDEIAKTEKTIKDKNDRITYLQGRITKRNNIIKERLQKMQEQPRSNLVTEVLFNSSSIMDFFSRISSINTLFQADQNIIDDQKTEQAEVVKEKQSIKDKQDTLVAAKQDLVNKQNDLANSQKEKQQAMNQATNQLKQAVAELQAAKEDATRLEQESLRLAELQDASSPSDSSQPTGPVASGNSIVDYAMQFTGVPYVFGGTTPSGFDCSGFIWYVYSHTGHSIARGNVATYWNQVTKVSSPEPGDLVFLKDTYISGPSHMGIYIGGNQMIHAGSKGIGTVSLSSGFVRSHFLGYGRF</sequence>
<feature type="chain" id="PRO_5037483800" evidence="7">
    <location>
        <begin position="27"/>
        <end position="366"/>
    </location>
</feature>
<feature type="domain" description="NlpC/P60" evidence="8">
    <location>
        <begin position="247"/>
        <end position="366"/>
    </location>
</feature>
<comment type="caution">
    <text evidence="9">The sequence shown here is derived from an EMBL/GenBank/DDBJ whole genome shotgun (WGS) entry which is preliminary data.</text>
</comment>
<evidence type="ECO:0000256" key="1">
    <source>
        <dbReference type="ARBA" id="ARBA00007074"/>
    </source>
</evidence>
<evidence type="ECO:0000313" key="10">
    <source>
        <dbReference type="Proteomes" id="UP000682134"/>
    </source>
</evidence>
<dbReference type="SUPFAM" id="SSF54001">
    <property type="entry name" value="Cysteine proteinases"/>
    <property type="match status" value="1"/>
</dbReference>
<evidence type="ECO:0000256" key="5">
    <source>
        <dbReference type="ARBA" id="ARBA00022807"/>
    </source>
</evidence>
<keyword evidence="3 7" id="KW-0732">Signal</keyword>
<evidence type="ECO:0000259" key="8">
    <source>
        <dbReference type="PROSITE" id="PS51935"/>
    </source>
</evidence>
<feature type="coiled-coil region" evidence="6">
    <location>
        <begin position="165"/>
        <end position="231"/>
    </location>
</feature>
<evidence type="ECO:0000256" key="3">
    <source>
        <dbReference type="ARBA" id="ARBA00022729"/>
    </source>
</evidence>
<keyword evidence="5" id="KW-0788">Thiol protease</keyword>
<accession>A0A940SIB9</accession>
<proteinExistence type="inferred from homology"/>
<dbReference type="InterPro" id="IPR038765">
    <property type="entry name" value="Papain-like_cys_pep_sf"/>
</dbReference>
<dbReference type="RefSeq" id="WP_209407460.1">
    <property type="nucleotide sequence ID" value="NZ_JAGIYQ010000019.1"/>
</dbReference>
<comment type="similarity">
    <text evidence="1">Belongs to the peptidase C40 family.</text>
</comment>
<dbReference type="PROSITE" id="PS51935">
    <property type="entry name" value="NLPC_P60"/>
    <property type="match status" value="1"/>
</dbReference>
<evidence type="ECO:0000256" key="6">
    <source>
        <dbReference type="SAM" id="Coils"/>
    </source>
</evidence>
<evidence type="ECO:0000256" key="4">
    <source>
        <dbReference type="ARBA" id="ARBA00022801"/>
    </source>
</evidence>
<feature type="coiled-coil region" evidence="6">
    <location>
        <begin position="24"/>
        <end position="86"/>
    </location>
</feature>
<gene>
    <name evidence="9" type="ORF">J5Y03_18420</name>
</gene>
<feature type="signal peptide" evidence="7">
    <location>
        <begin position="1"/>
        <end position="26"/>
    </location>
</feature>
<dbReference type="Gene3D" id="6.10.250.3150">
    <property type="match status" value="1"/>
</dbReference>
<keyword evidence="4" id="KW-0378">Hydrolase</keyword>
<keyword evidence="10" id="KW-1185">Reference proteome</keyword>
<dbReference type="EMBL" id="JAGIYQ010000019">
    <property type="protein sequence ID" value="MBP0727127.1"/>
    <property type="molecule type" value="Genomic_DNA"/>
</dbReference>
<dbReference type="Proteomes" id="UP000682134">
    <property type="component" value="Unassembled WGS sequence"/>
</dbReference>
<dbReference type="InterPro" id="IPR051202">
    <property type="entry name" value="Peptidase_C40"/>
</dbReference>
<evidence type="ECO:0000313" key="9">
    <source>
        <dbReference type="EMBL" id="MBP0727127.1"/>
    </source>
</evidence>
<organism evidence="9 10">
    <name type="scientific">Gottfriedia endophytica</name>
    <dbReference type="NCBI Taxonomy" id="2820819"/>
    <lineage>
        <taxon>Bacteria</taxon>
        <taxon>Bacillati</taxon>
        <taxon>Bacillota</taxon>
        <taxon>Bacilli</taxon>
        <taxon>Bacillales</taxon>
        <taxon>Bacillaceae</taxon>
        <taxon>Gottfriedia</taxon>
    </lineage>
</organism>
<dbReference type="PANTHER" id="PTHR47053:SF1">
    <property type="entry name" value="MUREIN DD-ENDOPEPTIDASE MEPH-RELATED"/>
    <property type="match status" value="1"/>
</dbReference>
<dbReference type="Gene3D" id="3.90.1720.10">
    <property type="entry name" value="endopeptidase domain like (from Nostoc punctiforme)"/>
    <property type="match status" value="1"/>
</dbReference>
<dbReference type="Pfam" id="PF00877">
    <property type="entry name" value="NLPC_P60"/>
    <property type="match status" value="1"/>
</dbReference>